<dbReference type="CDD" id="cd08023">
    <property type="entry name" value="GH16_laminarinase_like"/>
    <property type="match status" value="1"/>
</dbReference>
<organism evidence="3 4">
    <name type="scientific">Glonium stellatum</name>
    <dbReference type="NCBI Taxonomy" id="574774"/>
    <lineage>
        <taxon>Eukaryota</taxon>
        <taxon>Fungi</taxon>
        <taxon>Dikarya</taxon>
        <taxon>Ascomycota</taxon>
        <taxon>Pezizomycotina</taxon>
        <taxon>Dothideomycetes</taxon>
        <taxon>Pleosporomycetidae</taxon>
        <taxon>Gloniales</taxon>
        <taxon>Gloniaceae</taxon>
        <taxon>Glonium</taxon>
    </lineage>
</organism>
<evidence type="ECO:0000313" key="3">
    <source>
        <dbReference type="EMBL" id="OCL15198.1"/>
    </source>
</evidence>
<dbReference type="AlphaFoldDB" id="A0A8E2JZH7"/>
<dbReference type="PANTHER" id="PTHR10963">
    <property type="entry name" value="GLYCOSYL HYDROLASE-RELATED"/>
    <property type="match status" value="1"/>
</dbReference>
<feature type="domain" description="GH16" evidence="2">
    <location>
        <begin position="3"/>
        <end position="270"/>
    </location>
</feature>
<reference evidence="3 4" key="1">
    <citation type="journal article" date="2016" name="Nat. Commun.">
        <title>Ectomycorrhizal ecology is imprinted in the genome of the dominant symbiotic fungus Cenococcum geophilum.</title>
        <authorList>
            <consortium name="DOE Joint Genome Institute"/>
            <person name="Peter M."/>
            <person name="Kohler A."/>
            <person name="Ohm R.A."/>
            <person name="Kuo A."/>
            <person name="Krutzmann J."/>
            <person name="Morin E."/>
            <person name="Arend M."/>
            <person name="Barry K.W."/>
            <person name="Binder M."/>
            <person name="Choi C."/>
            <person name="Clum A."/>
            <person name="Copeland A."/>
            <person name="Grisel N."/>
            <person name="Haridas S."/>
            <person name="Kipfer T."/>
            <person name="LaButti K."/>
            <person name="Lindquist E."/>
            <person name="Lipzen A."/>
            <person name="Maire R."/>
            <person name="Meier B."/>
            <person name="Mihaltcheva S."/>
            <person name="Molinier V."/>
            <person name="Murat C."/>
            <person name="Poggeler S."/>
            <person name="Quandt C.A."/>
            <person name="Sperisen C."/>
            <person name="Tritt A."/>
            <person name="Tisserant E."/>
            <person name="Crous P.W."/>
            <person name="Henrissat B."/>
            <person name="Nehls U."/>
            <person name="Egli S."/>
            <person name="Spatafora J.W."/>
            <person name="Grigoriev I.V."/>
            <person name="Martin F.M."/>
        </authorList>
    </citation>
    <scope>NUCLEOTIDE SEQUENCE [LARGE SCALE GENOMIC DNA]</scope>
    <source>
        <strain evidence="3 4">CBS 207.34</strain>
    </source>
</reference>
<name>A0A8E2JZH7_9PEZI</name>
<proteinExistence type="predicted"/>
<feature type="region of interest" description="Disordered" evidence="1">
    <location>
        <begin position="251"/>
        <end position="270"/>
    </location>
</feature>
<evidence type="ECO:0000256" key="1">
    <source>
        <dbReference type="SAM" id="MobiDB-lite"/>
    </source>
</evidence>
<dbReference type="PROSITE" id="PS51762">
    <property type="entry name" value="GH16_2"/>
    <property type="match status" value="1"/>
</dbReference>
<dbReference type="InterPro" id="IPR000757">
    <property type="entry name" value="Beta-glucanase-like"/>
</dbReference>
<dbReference type="Gene3D" id="2.60.120.200">
    <property type="match status" value="1"/>
</dbReference>
<dbReference type="SUPFAM" id="SSF49899">
    <property type="entry name" value="Concanavalin A-like lectins/glucanases"/>
    <property type="match status" value="1"/>
</dbReference>
<keyword evidence="4" id="KW-1185">Reference proteome</keyword>
<protein>
    <submittedName>
        <fullName evidence="3">Glycoside hydrolase family 16 protein</fullName>
    </submittedName>
</protein>
<dbReference type="EMBL" id="KV748475">
    <property type="protein sequence ID" value="OCL15198.1"/>
    <property type="molecule type" value="Genomic_DNA"/>
</dbReference>
<dbReference type="OrthoDB" id="192832at2759"/>
<dbReference type="GO" id="GO:0004553">
    <property type="term" value="F:hydrolase activity, hydrolyzing O-glycosyl compounds"/>
    <property type="evidence" value="ECO:0007669"/>
    <property type="project" value="InterPro"/>
</dbReference>
<keyword evidence="3" id="KW-0378">Hydrolase</keyword>
<dbReference type="PANTHER" id="PTHR10963:SF53">
    <property type="entry name" value="GH16 DOMAIN-CONTAINING PROTEIN"/>
    <property type="match status" value="1"/>
</dbReference>
<dbReference type="InterPro" id="IPR013320">
    <property type="entry name" value="ConA-like_dom_sf"/>
</dbReference>
<gene>
    <name evidence="3" type="ORF">AOQ84DRAFT_307648</name>
</gene>
<sequence>MTVYWQPTFDPCLSVCTYFIHKLGSGGWGNNELQTYTHDTRNSFFTSDHKLVLRAIAESCPGAEGKAFTSARLVSRQKLDKQRGCLTAVITTPLAEGIWPAFWMLPAEPFSWPQDGEVDIMEAFGPKLANVTSHHWGTFDFGQHPEERKKHSTMEHAMPDFGRPEGHRYDLVWDQPPEDVDGIQGKGGRLIWYIDGQPKMKSSIAPGTRKMSDWQILLNVALGGNGVGGQAPTDGAWQLIVHELKLSDEPDGGWEKVGHDWETTPTGHDM</sequence>
<evidence type="ECO:0000313" key="4">
    <source>
        <dbReference type="Proteomes" id="UP000250140"/>
    </source>
</evidence>
<evidence type="ECO:0000259" key="2">
    <source>
        <dbReference type="PROSITE" id="PS51762"/>
    </source>
</evidence>
<dbReference type="Pfam" id="PF26113">
    <property type="entry name" value="GH16_XgeA"/>
    <property type="match status" value="1"/>
</dbReference>
<dbReference type="InterPro" id="IPR050546">
    <property type="entry name" value="Glycosyl_Hydrlase_16"/>
</dbReference>
<accession>A0A8E2JZH7</accession>
<dbReference type="GO" id="GO:0005975">
    <property type="term" value="P:carbohydrate metabolic process"/>
    <property type="evidence" value="ECO:0007669"/>
    <property type="project" value="InterPro"/>
</dbReference>
<dbReference type="Proteomes" id="UP000250140">
    <property type="component" value="Unassembled WGS sequence"/>
</dbReference>